<dbReference type="EMBL" id="JAACNO010001855">
    <property type="protein sequence ID" value="KAF4137196.1"/>
    <property type="molecule type" value="Genomic_DNA"/>
</dbReference>
<evidence type="ECO:0000313" key="3">
    <source>
        <dbReference type="Proteomes" id="UP000602510"/>
    </source>
</evidence>
<comment type="caution">
    <text evidence="1">The sequence shown here is derived from an EMBL/GenBank/DDBJ whole genome shotgun (WGS) entry which is preliminary data.</text>
</comment>
<dbReference type="AlphaFoldDB" id="A0A833WAL1"/>
<evidence type="ECO:0000313" key="2">
    <source>
        <dbReference type="EMBL" id="KAF4137196.1"/>
    </source>
</evidence>
<dbReference type="Proteomes" id="UP000602510">
    <property type="component" value="Unassembled WGS sequence"/>
</dbReference>
<evidence type="ECO:0000313" key="1">
    <source>
        <dbReference type="EMBL" id="KAF4035673.1"/>
    </source>
</evidence>
<reference evidence="1" key="1">
    <citation type="submission" date="2020-04" db="EMBL/GenBank/DDBJ databases">
        <title>Hybrid Assembly of Korean Phytophthora infestans isolates.</title>
        <authorList>
            <person name="Prokchorchik M."/>
            <person name="Lee Y."/>
            <person name="Seo J."/>
            <person name="Cho J.-H."/>
            <person name="Park Y.-E."/>
            <person name="Jang D.-C."/>
            <person name="Im J.-S."/>
            <person name="Choi J.-G."/>
            <person name="Park H.-J."/>
            <person name="Lee G.-B."/>
            <person name="Lee Y.-G."/>
            <person name="Hong S.-Y."/>
            <person name="Cho K."/>
            <person name="Sohn K.H."/>
        </authorList>
    </citation>
    <scope>NUCLEOTIDE SEQUENCE</scope>
    <source>
        <strain evidence="1">KR_1_A1</strain>
        <strain evidence="2">KR_2_A2</strain>
    </source>
</reference>
<dbReference type="Proteomes" id="UP000704712">
    <property type="component" value="Unassembled WGS sequence"/>
</dbReference>
<sequence length="102" mass="11185">MSAGLLCSPRTFLRRNEIYERAFQQTLLKGDDTDTNAAIKGKVLGWITNADIKGGLLGAEYWRGGAYSISHARSCGKTGPVDYCVVQVTKEAEKLFNGDRVN</sequence>
<proteinExistence type="predicted"/>
<accession>A0A833WAL1</accession>
<gene>
    <name evidence="1" type="ORF">GN244_ATG12339</name>
    <name evidence="2" type="ORF">GN958_ATG13604</name>
</gene>
<keyword evidence="3" id="KW-1185">Reference proteome</keyword>
<dbReference type="EMBL" id="WSZM01000302">
    <property type="protein sequence ID" value="KAF4035673.1"/>
    <property type="molecule type" value="Genomic_DNA"/>
</dbReference>
<name>A0A833WAL1_PHYIN</name>
<protein>
    <submittedName>
        <fullName evidence="1">Uncharacterized protein</fullName>
    </submittedName>
</protein>
<organism evidence="1 3">
    <name type="scientific">Phytophthora infestans</name>
    <name type="common">Potato late blight agent</name>
    <name type="synonym">Botrytis infestans</name>
    <dbReference type="NCBI Taxonomy" id="4787"/>
    <lineage>
        <taxon>Eukaryota</taxon>
        <taxon>Sar</taxon>
        <taxon>Stramenopiles</taxon>
        <taxon>Oomycota</taxon>
        <taxon>Peronosporomycetes</taxon>
        <taxon>Peronosporales</taxon>
        <taxon>Peronosporaceae</taxon>
        <taxon>Phytophthora</taxon>
    </lineage>
</organism>